<dbReference type="InterPro" id="IPR018028">
    <property type="entry name" value="Catalase"/>
</dbReference>
<name>N0B635_9HYPH</name>
<proteinExistence type="inferred from homology"/>
<evidence type="ECO:0000256" key="9">
    <source>
        <dbReference type="PIRSR" id="PIRSR000296-2"/>
    </source>
</evidence>
<dbReference type="GO" id="GO:0005737">
    <property type="term" value="C:cytoplasm"/>
    <property type="evidence" value="ECO:0007669"/>
    <property type="project" value="TreeGrafter"/>
</dbReference>
<dbReference type="InterPro" id="IPR024168">
    <property type="entry name" value="Catalase_SrpA-type_pred"/>
</dbReference>
<comment type="similarity">
    <text evidence="1 7">Belongs to the catalase family.</text>
</comment>
<dbReference type="Proteomes" id="UP000005952">
    <property type="component" value="Chromosome"/>
</dbReference>
<feature type="active site" evidence="8">
    <location>
        <position position="78"/>
    </location>
</feature>
<comment type="function">
    <text evidence="7">Has an organic peroxide-dependent peroxidase activity.</text>
</comment>
<dbReference type="PROSITE" id="PS51402">
    <property type="entry name" value="CATALASE_3"/>
    <property type="match status" value="1"/>
</dbReference>
<keyword evidence="12" id="KW-1185">Reference proteome</keyword>
<dbReference type="GO" id="GO:0020037">
    <property type="term" value="F:heme binding"/>
    <property type="evidence" value="ECO:0007669"/>
    <property type="project" value="InterPro"/>
</dbReference>
<dbReference type="GO" id="GO:0046872">
    <property type="term" value="F:metal ion binding"/>
    <property type="evidence" value="ECO:0007669"/>
    <property type="project" value="UniProtKB-KW"/>
</dbReference>
<gene>
    <name evidence="11" type="ORF">HYPDE_36663</name>
</gene>
<evidence type="ECO:0000256" key="4">
    <source>
        <dbReference type="ARBA" id="ARBA00022723"/>
    </source>
</evidence>
<dbReference type="GO" id="GO:0042542">
    <property type="term" value="P:response to hydrogen peroxide"/>
    <property type="evidence" value="ECO:0007669"/>
    <property type="project" value="TreeGrafter"/>
</dbReference>
<dbReference type="GO" id="GO:0004096">
    <property type="term" value="F:catalase activity"/>
    <property type="evidence" value="ECO:0007669"/>
    <property type="project" value="InterPro"/>
</dbReference>
<dbReference type="Pfam" id="PF00199">
    <property type="entry name" value="Catalase"/>
    <property type="match status" value="1"/>
</dbReference>
<evidence type="ECO:0000256" key="5">
    <source>
        <dbReference type="ARBA" id="ARBA00023002"/>
    </source>
</evidence>
<feature type="binding site" description="axial binding residue" evidence="9">
    <location>
        <position position="344"/>
    </location>
    <ligand>
        <name>heme</name>
        <dbReference type="ChEBI" id="CHEBI:30413"/>
    </ligand>
    <ligandPart>
        <name>Fe</name>
        <dbReference type="ChEBI" id="CHEBI:18248"/>
    </ligandPart>
</feature>
<feature type="domain" description="Catalase core" evidence="10">
    <location>
        <begin position="46"/>
        <end position="353"/>
    </location>
</feature>
<dbReference type="EMBL" id="CP005587">
    <property type="protein sequence ID" value="AGK59004.1"/>
    <property type="molecule type" value="Genomic_DNA"/>
</dbReference>
<evidence type="ECO:0000256" key="7">
    <source>
        <dbReference type="PIRNR" id="PIRNR000296"/>
    </source>
</evidence>
<evidence type="ECO:0000313" key="12">
    <source>
        <dbReference type="Proteomes" id="UP000005952"/>
    </source>
</evidence>
<reference evidence="11 12" key="1">
    <citation type="journal article" date="2013" name="Genome Announc.">
        <title>Genome sequences for three denitrifying bacterial strains isolated from a uranium- and nitrate-contaminated subsurface environment.</title>
        <authorList>
            <person name="Venkatramanan R."/>
            <person name="Prakash O."/>
            <person name="Woyke T."/>
            <person name="Chain P."/>
            <person name="Goodwin L.A."/>
            <person name="Watson D."/>
            <person name="Brooks S."/>
            <person name="Kostka J.E."/>
            <person name="Green S.J."/>
        </authorList>
    </citation>
    <scope>NUCLEOTIDE SEQUENCE [LARGE SCALE GENOMIC DNA]</scope>
    <source>
        <strain evidence="11 12">1NES1</strain>
    </source>
</reference>
<dbReference type="Gene3D" id="1.20.1280.120">
    <property type="match status" value="1"/>
</dbReference>
<protein>
    <recommendedName>
        <fullName evidence="7">Catalase-related peroxidase</fullName>
        <ecNumber evidence="7">1.11.1.-</ecNumber>
    </recommendedName>
</protein>
<dbReference type="EC" id="1.11.1.-" evidence="7"/>
<keyword evidence="3 7" id="KW-0349">Heme</keyword>
<evidence type="ECO:0000256" key="2">
    <source>
        <dbReference type="ARBA" id="ARBA00022559"/>
    </source>
</evidence>
<comment type="cofactor">
    <cofactor evidence="7">
        <name>heme</name>
        <dbReference type="ChEBI" id="CHEBI:30413"/>
    </cofactor>
</comment>
<dbReference type="Gene3D" id="2.40.180.10">
    <property type="entry name" value="Catalase core domain"/>
    <property type="match status" value="1"/>
</dbReference>
<dbReference type="SMART" id="SM01060">
    <property type="entry name" value="Catalase"/>
    <property type="match status" value="1"/>
</dbReference>
<organism evidence="11 12">
    <name type="scientific">Hyphomicrobium denitrificans 1NES1</name>
    <dbReference type="NCBI Taxonomy" id="670307"/>
    <lineage>
        <taxon>Bacteria</taxon>
        <taxon>Pseudomonadati</taxon>
        <taxon>Pseudomonadota</taxon>
        <taxon>Alphaproteobacteria</taxon>
        <taxon>Hyphomicrobiales</taxon>
        <taxon>Hyphomicrobiaceae</taxon>
        <taxon>Hyphomicrobium</taxon>
    </lineage>
</organism>
<accession>N0B635</accession>
<keyword evidence="4 7" id="KW-0479">Metal-binding</keyword>
<sequence length="353" mass="37862">MERRRFDNGSAPSSICNNRHSNVKDRTMIFKRLVPAAILVAALSIPPSTSAHAEADAESLVDALNAIFGKHDGLRAAHTHGFCVKGSFTPTAEAASLSKAPHFNSKTPVNVIGRFSMGGGAPDASNAQKDNVRGLALHFDIGGGNTTDLVMISAPVFVAKDPDQFLTLLTTVATKDKDKIGAFFKANPNATRQAEWLNARPVPASYATVNYWGVHVFTLTNAEGKKQVIKYKALPVGGEVGLSDDEAKAKDPDFYRPELKERLAKGPAEFTLTAILGEPGDPADDPTAFWPEDQRKSVTLGTISITDFEDDKTCDAGIFDPTNIADGIEGPANDKIFPMRSAAYGVSFARRTK</sequence>
<dbReference type="GO" id="GO:0042744">
    <property type="term" value="P:hydrogen peroxide catabolic process"/>
    <property type="evidence" value="ECO:0007669"/>
    <property type="project" value="TreeGrafter"/>
</dbReference>
<dbReference type="STRING" id="670307.HYPDE_36663"/>
<evidence type="ECO:0000259" key="10">
    <source>
        <dbReference type="SMART" id="SM01060"/>
    </source>
</evidence>
<dbReference type="CDD" id="cd08153">
    <property type="entry name" value="srpA_like"/>
    <property type="match status" value="1"/>
</dbReference>
<evidence type="ECO:0000313" key="11">
    <source>
        <dbReference type="EMBL" id="AGK59004.1"/>
    </source>
</evidence>
<evidence type="ECO:0000256" key="6">
    <source>
        <dbReference type="ARBA" id="ARBA00023004"/>
    </source>
</evidence>
<keyword evidence="5 7" id="KW-0560">Oxidoreductase</keyword>
<dbReference type="eggNOG" id="COG0753">
    <property type="taxonomic scope" value="Bacteria"/>
</dbReference>
<dbReference type="PIRSF" id="PIRSF000296">
    <property type="entry name" value="SrpA"/>
    <property type="match status" value="1"/>
</dbReference>
<dbReference type="InterPro" id="IPR020835">
    <property type="entry name" value="Catalase_sf"/>
</dbReference>
<keyword evidence="2 7" id="KW-0575">Peroxidase</keyword>
<evidence type="ECO:0000256" key="3">
    <source>
        <dbReference type="ARBA" id="ARBA00022617"/>
    </source>
</evidence>
<keyword evidence="6 7" id="KW-0408">Iron</keyword>
<dbReference type="KEGG" id="hdt:HYPDE_36663"/>
<dbReference type="PANTHER" id="PTHR11465">
    <property type="entry name" value="CATALASE"/>
    <property type="match status" value="1"/>
</dbReference>
<dbReference type="HOGENOM" id="CLU_045961_0_0_5"/>
<dbReference type="AlphaFoldDB" id="N0B635"/>
<evidence type="ECO:0000256" key="1">
    <source>
        <dbReference type="ARBA" id="ARBA00005329"/>
    </source>
</evidence>
<dbReference type="InterPro" id="IPR011614">
    <property type="entry name" value="Catalase_core"/>
</dbReference>
<evidence type="ECO:0000256" key="8">
    <source>
        <dbReference type="PIRSR" id="PIRSR000296-1"/>
    </source>
</evidence>
<dbReference type="PANTHER" id="PTHR11465:SF9">
    <property type="entry name" value="CATALASE"/>
    <property type="match status" value="1"/>
</dbReference>
<dbReference type="SUPFAM" id="SSF56634">
    <property type="entry name" value="Heme-dependent catalase-like"/>
    <property type="match status" value="1"/>
</dbReference>